<reference evidence="2 3" key="1">
    <citation type="submission" date="2020-02" db="EMBL/GenBank/DDBJ databases">
        <title>Comparative genomics of sulfur disproportionating microorganisms.</title>
        <authorList>
            <person name="Ward L.M."/>
            <person name="Bertran E."/>
            <person name="Johnston D.T."/>
        </authorList>
    </citation>
    <scope>NUCLEOTIDE SEQUENCE [LARGE SCALE GENOMIC DNA]</scope>
    <source>
        <strain evidence="2 3">DSM 100025</strain>
    </source>
</reference>
<evidence type="ECO:0000259" key="1">
    <source>
        <dbReference type="Pfam" id="PF01048"/>
    </source>
</evidence>
<proteinExistence type="predicted"/>
<dbReference type="Pfam" id="PF01048">
    <property type="entry name" value="PNP_UDP_1"/>
    <property type="match status" value="1"/>
</dbReference>
<dbReference type="GO" id="GO:0008930">
    <property type="term" value="F:methylthioadenosine nucleosidase activity"/>
    <property type="evidence" value="ECO:0007669"/>
    <property type="project" value="TreeGrafter"/>
</dbReference>
<feature type="domain" description="Nucleoside phosphorylase" evidence="1">
    <location>
        <begin position="4"/>
        <end position="143"/>
    </location>
</feature>
<protein>
    <submittedName>
        <fullName evidence="2">Futalosine hydrolase</fullName>
    </submittedName>
</protein>
<dbReference type="SUPFAM" id="SSF53167">
    <property type="entry name" value="Purine and uridine phosphorylases"/>
    <property type="match status" value="1"/>
</dbReference>
<dbReference type="GO" id="GO:0005829">
    <property type="term" value="C:cytosol"/>
    <property type="evidence" value="ECO:0007669"/>
    <property type="project" value="TreeGrafter"/>
</dbReference>
<feature type="non-terminal residue" evidence="2">
    <location>
        <position position="1"/>
    </location>
</feature>
<dbReference type="Gene3D" id="3.40.50.1580">
    <property type="entry name" value="Nucleoside phosphorylase domain"/>
    <property type="match status" value="1"/>
</dbReference>
<sequence length="153" mass="15571">LDAGDLCLATEEVFGDLGRCTAGGVVPIEVEGEEVPERFPLDEGHRRLGGALDAAAPKTGRLVTVSCASGTPERAAALGRRFRALAENMEGAAAALACRAAGACLVELRAVSNVAGEPDRARWRVREALEALAPAAAAALEALAPAAEVRTGG</sequence>
<dbReference type="InterPro" id="IPR035994">
    <property type="entry name" value="Nucleoside_phosphorylase_sf"/>
</dbReference>
<dbReference type="PANTHER" id="PTHR46832">
    <property type="entry name" value="5'-METHYLTHIOADENOSINE/S-ADENOSYLHOMOCYSTEINE NUCLEOSIDASE"/>
    <property type="match status" value="1"/>
</dbReference>
<dbReference type="EMBL" id="JAAGRR010000200">
    <property type="protein sequence ID" value="NDY43532.1"/>
    <property type="molecule type" value="Genomic_DNA"/>
</dbReference>
<organism evidence="2 3">
    <name type="scientific">Dissulfurirhabdus thermomarina</name>
    <dbReference type="NCBI Taxonomy" id="1765737"/>
    <lineage>
        <taxon>Bacteria</taxon>
        <taxon>Deltaproteobacteria</taxon>
        <taxon>Dissulfurirhabdaceae</taxon>
        <taxon>Dissulfurirhabdus</taxon>
    </lineage>
</organism>
<dbReference type="Proteomes" id="UP000469346">
    <property type="component" value="Unassembled WGS sequence"/>
</dbReference>
<evidence type="ECO:0000313" key="2">
    <source>
        <dbReference type="EMBL" id="NDY43532.1"/>
    </source>
</evidence>
<dbReference type="InterPro" id="IPR000845">
    <property type="entry name" value="Nucleoside_phosphorylase_d"/>
</dbReference>
<keyword evidence="2" id="KW-0378">Hydrolase</keyword>
<dbReference type="GO" id="GO:0019284">
    <property type="term" value="P:L-methionine salvage from S-adenosylmethionine"/>
    <property type="evidence" value="ECO:0007669"/>
    <property type="project" value="TreeGrafter"/>
</dbReference>
<comment type="caution">
    <text evidence="2">The sequence shown here is derived from an EMBL/GenBank/DDBJ whole genome shotgun (WGS) entry which is preliminary data.</text>
</comment>
<evidence type="ECO:0000313" key="3">
    <source>
        <dbReference type="Proteomes" id="UP000469346"/>
    </source>
</evidence>
<dbReference type="GO" id="GO:0008782">
    <property type="term" value="F:adenosylhomocysteine nucleosidase activity"/>
    <property type="evidence" value="ECO:0007669"/>
    <property type="project" value="TreeGrafter"/>
</dbReference>
<name>A0A6N9TQI5_DISTH</name>
<dbReference type="GO" id="GO:0009116">
    <property type="term" value="P:nucleoside metabolic process"/>
    <property type="evidence" value="ECO:0007669"/>
    <property type="project" value="InterPro"/>
</dbReference>
<dbReference type="PANTHER" id="PTHR46832:SF2">
    <property type="entry name" value="FUTALOSINE HYDROLASE"/>
    <property type="match status" value="1"/>
</dbReference>
<gene>
    <name evidence="2" type="ORF">G3N55_11870</name>
</gene>
<accession>A0A6N9TQI5</accession>
<dbReference type="AlphaFoldDB" id="A0A6N9TQI5"/>
<keyword evidence="3" id="KW-1185">Reference proteome</keyword>